<evidence type="ECO:0000256" key="1">
    <source>
        <dbReference type="ARBA" id="ARBA00007553"/>
    </source>
</evidence>
<evidence type="ECO:0000256" key="5">
    <source>
        <dbReference type="SAM" id="SignalP"/>
    </source>
</evidence>
<reference evidence="9" key="1">
    <citation type="journal article" date="2019" name="Int. J. Syst. Evol. Microbiol.">
        <title>The Global Catalogue of Microorganisms (GCM) 10K type strain sequencing project: providing services to taxonomists for standard genome sequencing and annotation.</title>
        <authorList>
            <consortium name="The Broad Institute Genomics Platform"/>
            <consortium name="The Broad Institute Genome Sequencing Center for Infectious Disease"/>
            <person name="Wu L."/>
            <person name="Ma J."/>
        </authorList>
    </citation>
    <scope>NUCLEOTIDE SEQUENCE [LARGE SCALE GENOMIC DNA]</scope>
    <source>
        <strain evidence="9">CGMCC 4.7455</strain>
    </source>
</reference>
<feature type="compositionally biased region" description="Basic and acidic residues" evidence="4">
    <location>
        <begin position="171"/>
        <end position="182"/>
    </location>
</feature>
<dbReference type="InterPro" id="IPR006619">
    <property type="entry name" value="PGRP_domain_met/bac"/>
</dbReference>
<dbReference type="SMART" id="SM00701">
    <property type="entry name" value="PGRP"/>
    <property type="match status" value="1"/>
</dbReference>
<dbReference type="CDD" id="cd06583">
    <property type="entry name" value="PGRP"/>
    <property type="match status" value="1"/>
</dbReference>
<keyword evidence="3" id="KW-0677">Repeat</keyword>
<dbReference type="InterPro" id="IPR036505">
    <property type="entry name" value="Amidase/PGRP_sf"/>
</dbReference>
<dbReference type="SUPFAM" id="SSF55846">
    <property type="entry name" value="N-acetylmuramoyl-L-alanine amidase-like"/>
    <property type="match status" value="1"/>
</dbReference>
<evidence type="ECO:0000313" key="9">
    <source>
        <dbReference type="Proteomes" id="UP001597365"/>
    </source>
</evidence>
<comment type="similarity">
    <text evidence="1">Belongs to the N-acetylmuramoyl-L-alanine amidase 2 family.</text>
</comment>
<dbReference type="Gene3D" id="3.40.80.10">
    <property type="entry name" value="Peptidoglycan recognition protein-like"/>
    <property type="match status" value="1"/>
</dbReference>
<evidence type="ECO:0000259" key="6">
    <source>
        <dbReference type="SMART" id="SM00644"/>
    </source>
</evidence>
<dbReference type="PANTHER" id="PTHR11022:SF41">
    <property type="entry name" value="PEPTIDOGLYCAN-RECOGNITION PROTEIN LC-RELATED"/>
    <property type="match status" value="1"/>
</dbReference>
<feature type="chain" id="PRO_5045772597" evidence="5">
    <location>
        <begin position="26"/>
        <end position="536"/>
    </location>
</feature>
<feature type="domain" description="Peptidoglycan recognition protein family" evidence="7">
    <location>
        <begin position="340"/>
        <end position="489"/>
    </location>
</feature>
<dbReference type="PANTHER" id="PTHR11022">
    <property type="entry name" value="PEPTIDOGLYCAN RECOGNITION PROTEIN"/>
    <property type="match status" value="1"/>
</dbReference>
<feature type="compositionally biased region" description="Low complexity" evidence="4">
    <location>
        <begin position="312"/>
        <end position="336"/>
    </location>
</feature>
<feature type="compositionally biased region" description="Acidic residues" evidence="4">
    <location>
        <begin position="233"/>
        <end position="244"/>
    </location>
</feature>
<comment type="caution">
    <text evidence="8">The sequence shown here is derived from an EMBL/GenBank/DDBJ whole genome shotgun (WGS) entry which is preliminary data.</text>
</comment>
<evidence type="ECO:0000256" key="3">
    <source>
        <dbReference type="ARBA" id="ARBA00022737"/>
    </source>
</evidence>
<keyword evidence="2 5" id="KW-0732">Signal</keyword>
<dbReference type="SMART" id="SM00644">
    <property type="entry name" value="Ami_2"/>
    <property type="match status" value="1"/>
</dbReference>
<evidence type="ECO:0000256" key="2">
    <source>
        <dbReference type="ARBA" id="ARBA00022729"/>
    </source>
</evidence>
<name>A0ABW4PJV1_9ACTN</name>
<protein>
    <submittedName>
        <fullName evidence="8">PT domain-containing protein</fullName>
    </submittedName>
</protein>
<evidence type="ECO:0000259" key="7">
    <source>
        <dbReference type="SMART" id="SM00701"/>
    </source>
</evidence>
<feature type="domain" description="N-acetylmuramoyl-L-alanine amidase" evidence="6">
    <location>
        <begin position="353"/>
        <end position="517"/>
    </location>
</feature>
<evidence type="ECO:0000313" key="8">
    <source>
        <dbReference type="EMBL" id="MFD1830498.1"/>
    </source>
</evidence>
<dbReference type="EMBL" id="JBHUFU010000006">
    <property type="protein sequence ID" value="MFD1830498.1"/>
    <property type="molecule type" value="Genomic_DNA"/>
</dbReference>
<dbReference type="InterPro" id="IPR002502">
    <property type="entry name" value="Amidase_domain"/>
</dbReference>
<feature type="signal peptide" evidence="5">
    <location>
        <begin position="1"/>
        <end position="25"/>
    </location>
</feature>
<keyword evidence="9" id="KW-1185">Reference proteome</keyword>
<proteinExistence type="inferred from homology"/>
<feature type="compositionally biased region" description="Low complexity" evidence="4">
    <location>
        <begin position="279"/>
        <end position="302"/>
    </location>
</feature>
<dbReference type="InterPro" id="IPR006970">
    <property type="entry name" value="PT"/>
</dbReference>
<gene>
    <name evidence="8" type="ORF">ACFSJS_12580</name>
</gene>
<accession>A0ABW4PJV1</accession>
<feature type="compositionally biased region" description="Low complexity" evidence="4">
    <location>
        <begin position="246"/>
        <end position="271"/>
    </location>
</feature>
<evidence type="ECO:0000256" key="4">
    <source>
        <dbReference type="SAM" id="MobiDB-lite"/>
    </source>
</evidence>
<dbReference type="Proteomes" id="UP001597365">
    <property type="component" value="Unassembled WGS sequence"/>
</dbReference>
<feature type="region of interest" description="Disordered" evidence="4">
    <location>
        <begin position="158"/>
        <end position="341"/>
    </location>
</feature>
<organism evidence="8 9">
    <name type="scientific">Streptomyces desertarenae</name>
    <dbReference type="NCBI Taxonomy" id="2666184"/>
    <lineage>
        <taxon>Bacteria</taxon>
        <taxon>Bacillati</taxon>
        <taxon>Actinomycetota</taxon>
        <taxon>Actinomycetes</taxon>
        <taxon>Kitasatosporales</taxon>
        <taxon>Streptomycetaceae</taxon>
        <taxon>Streptomyces</taxon>
    </lineage>
</organism>
<sequence length="536" mass="56156">MKRRTWLAVGSVVLGGSAVATLAVATTSDDHGRGDDFRPVAAYTETFRGGDPKKRSVPRTETRLFSMLGVSWKDPGAEFDGTAQIRTRSAETGAWTDWQDLDLDIRPPETEEGRDGGVRGASEPLWVGKSDAVEARALADDGGSAELPGGLRLDLIDPGELGEDIGGGWRKVGDFGKGRDTQEPTEEPSGAPSPTEEPTDEPTEEPTGEPSPTDEPTGEPTEEPTGAPSPTDEPTDEPTEEPSPTEEPTGEPTGAPSPTEEPTGEPTPTDEPTGEPTEEPTGTPSPTGEPTEEPTGTPSPTDEPTDEPTEEPSPTNEPTSEPTDEPTGSPTSEPPGTGAPRIVSRAQWGADESLVQDPPSYLGRVDAVFVHHTAGTNAYDCTESAALVRGILTYHVKTNGWNDIGYNFFVDKCGTVFEGRAGGVDRAVRGAHTYGFNGYSTGIAVLGNYEDGGRPTQAALASVARVSAWKLGLYGVDPAGKVTLTAAGDTGVWKNGERATLHRISGHRDGYATLCPGANLYSQLPGIRTQAAAASS</sequence>
<dbReference type="InterPro" id="IPR015510">
    <property type="entry name" value="PGRP"/>
</dbReference>
<feature type="compositionally biased region" description="Acidic residues" evidence="4">
    <location>
        <begin position="197"/>
        <end position="207"/>
    </location>
</feature>
<dbReference type="RefSeq" id="WP_380899479.1">
    <property type="nucleotide sequence ID" value="NZ_JBHUFU010000006.1"/>
</dbReference>
<dbReference type="Pfam" id="PF04886">
    <property type="entry name" value="PT"/>
    <property type="match status" value="1"/>
</dbReference>
<feature type="compositionally biased region" description="Low complexity" evidence="4">
    <location>
        <begin position="223"/>
        <end position="232"/>
    </location>
</feature>
<dbReference type="Pfam" id="PF01510">
    <property type="entry name" value="Amidase_2"/>
    <property type="match status" value="1"/>
</dbReference>